<protein>
    <submittedName>
        <fullName evidence="1">Uncharacterized protein</fullName>
    </submittedName>
</protein>
<accession>A0ABQ9K428</accession>
<reference evidence="1" key="1">
    <citation type="journal article" date="2023" name="Insect Mol. Biol.">
        <title>Genome sequencing provides insights into the evolution of gene families encoding plant cell wall-degrading enzymes in longhorned beetles.</title>
        <authorList>
            <person name="Shin N.R."/>
            <person name="Okamura Y."/>
            <person name="Kirsch R."/>
            <person name="Pauchet Y."/>
        </authorList>
    </citation>
    <scope>NUCLEOTIDE SEQUENCE</scope>
    <source>
        <strain evidence="1">MMC_N1</strain>
    </source>
</reference>
<dbReference type="EMBL" id="JAPWTJ010000023">
    <property type="protein sequence ID" value="KAJ8984914.1"/>
    <property type="molecule type" value="Genomic_DNA"/>
</dbReference>
<organism evidence="1 2">
    <name type="scientific">Molorchus minor</name>
    <dbReference type="NCBI Taxonomy" id="1323400"/>
    <lineage>
        <taxon>Eukaryota</taxon>
        <taxon>Metazoa</taxon>
        <taxon>Ecdysozoa</taxon>
        <taxon>Arthropoda</taxon>
        <taxon>Hexapoda</taxon>
        <taxon>Insecta</taxon>
        <taxon>Pterygota</taxon>
        <taxon>Neoptera</taxon>
        <taxon>Endopterygota</taxon>
        <taxon>Coleoptera</taxon>
        <taxon>Polyphaga</taxon>
        <taxon>Cucujiformia</taxon>
        <taxon>Chrysomeloidea</taxon>
        <taxon>Cerambycidae</taxon>
        <taxon>Lamiinae</taxon>
        <taxon>Monochamini</taxon>
        <taxon>Molorchus</taxon>
    </lineage>
</organism>
<comment type="caution">
    <text evidence="1">The sequence shown here is derived from an EMBL/GenBank/DDBJ whole genome shotgun (WGS) entry which is preliminary data.</text>
</comment>
<name>A0ABQ9K428_9CUCU</name>
<dbReference type="Proteomes" id="UP001162164">
    <property type="component" value="Unassembled WGS sequence"/>
</dbReference>
<sequence length="179" mass="20318">MFIRRWNVLGLLMRTTEKTFLVVIIDGGIMYRVSHSFQRWTSEDVFELSLAVHETTTLRRTDLCDLQPNFLICSARTMRKSSTGRGGMAQPYFSRYRRKVLLSDALIGHASSLMIKLIANFCKATVALGISISTNNCTMNNCESEEIVEAANIAISNLLPTKSRSLYDIVYNRLKKVVR</sequence>
<evidence type="ECO:0000313" key="1">
    <source>
        <dbReference type="EMBL" id="KAJ8984914.1"/>
    </source>
</evidence>
<keyword evidence="2" id="KW-1185">Reference proteome</keyword>
<gene>
    <name evidence="1" type="ORF">NQ317_012160</name>
</gene>
<evidence type="ECO:0000313" key="2">
    <source>
        <dbReference type="Proteomes" id="UP001162164"/>
    </source>
</evidence>
<proteinExistence type="predicted"/>